<evidence type="ECO:0000259" key="1">
    <source>
        <dbReference type="Pfam" id="PF01636"/>
    </source>
</evidence>
<feature type="domain" description="Aminoglycoside phosphotransferase" evidence="1">
    <location>
        <begin position="81"/>
        <end position="192"/>
    </location>
</feature>
<sequence>MIEKRRPEPRTNVFDMQRRDIATENLLQGLASELRTRTGMPVADQPVVSSMEALLLPDRTDWLALFDRALDWQALATVMSPLAEIFAAIHTAEPDYDLEPARLEVFPTWPVEAERWHLLSTGLEELLAHVHSLGIAEELRRTAEELAAGDAFVHGDAKPDNVLVEPNRNFVRLIDWENAGLARPEADFSSLLGGLLYQTVAAPSYGRKKIPWSVIGEHGRAALQAAKALLHHYGHITGHCPDARLIARGSGLSLLCRAFVHVESTGAFDRIPRLLVKTSSRLLWHPELLDRWLTVSSKGL</sequence>
<dbReference type="Gene3D" id="3.90.1200.10">
    <property type="match status" value="1"/>
</dbReference>
<dbReference type="AlphaFoldDB" id="A0A510HHR1"/>
<dbReference type="SUPFAM" id="SSF56112">
    <property type="entry name" value="Protein kinase-like (PK-like)"/>
    <property type="match status" value="1"/>
</dbReference>
<evidence type="ECO:0000313" key="2">
    <source>
        <dbReference type="EMBL" id="BBL79448.1"/>
    </source>
</evidence>
<organism evidence="2 3">
    <name type="scientific">Rubrobacter xylanophilus</name>
    <dbReference type="NCBI Taxonomy" id="49319"/>
    <lineage>
        <taxon>Bacteria</taxon>
        <taxon>Bacillati</taxon>
        <taxon>Actinomycetota</taxon>
        <taxon>Rubrobacteria</taxon>
        <taxon>Rubrobacterales</taxon>
        <taxon>Rubrobacteraceae</taxon>
        <taxon>Rubrobacter</taxon>
    </lineage>
</organism>
<gene>
    <name evidence="2" type="ORF">RxyAA322_13020</name>
</gene>
<dbReference type="InterPro" id="IPR011009">
    <property type="entry name" value="Kinase-like_dom_sf"/>
</dbReference>
<reference evidence="2" key="1">
    <citation type="journal article" date="2019" name="Microbiol. Resour. Announc.">
        <title>Complete Genome Sequence of Rubrobacter xylanophilus Strain AA3-22, Isolated from Arima Onsen in Japan.</title>
        <authorList>
            <person name="Tomariguchi N."/>
            <person name="Miyazaki K."/>
        </authorList>
    </citation>
    <scope>NUCLEOTIDE SEQUENCE [LARGE SCALE GENOMIC DNA]</scope>
    <source>
        <strain evidence="2">AA3-22</strain>
    </source>
</reference>
<dbReference type="RefSeq" id="WP_172620726.1">
    <property type="nucleotide sequence ID" value="NZ_AP019791.1"/>
</dbReference>
<keyword evidence="3" id="KW-1185">Reference proteome</keyword>
<accession>A0A510HHR1</accession>
<dbReference type="EMBL" id="AP019791">
    <property type="protein sequence ID" value="BBL79448.1"/>
    <property type="molecule type" value="Genomic_DNA"/>
</dbReference>
<name>A0A510HHR1_9ACTN</name>
<dbReference type="Proteomes" id="UP000318065">
    <property type="component" value="Chromosome"/>
</dbReference>
<protein>
    <recommendedName>
        <fullName evidence="1">Aminoglycoside phosphotransferase domain-containing protein</fullName>
    </recommendedName>
</protein>
<dbReference type="InterPro" id="IPR002575">
    <property type="entry name" value="Aminoglycoside_PTrfase"/>
</dbReference>
<dbReference type="Pfam" id="PF01636">
    <property type="entry name" value="APH"/>
    <property type="match status" value="1"/>
</dbReference>
<proteinExistence type="predicted"/>
<evidence type="ECO:0000313" key="3">
    <source>
        <dbReference type="Proteomes" id="UP000318065"/>
    </source>
</evidence>